<dbReference type="SUPFAM" id="SSF51735">
    <property type="entry name" value="NAD(P)-binding Rossmann-fold domains"/>
    <property type="match status" value="1"/>
</dbReference>
<comment type="caution">
    <text evidence="1">The sequence shown here is derived from an EMBL/GenBank/DDBJ whole genome shotgun (WGS) entry which is preliminary data.</text>
</comment>
<dbReference type="OrthoDB" id="7289984at2759"/>
<dbReference type="RefSeq" id="XP_013256159.1">
    <property type="nucleotide sequence ID" value="XM_013400705.1"/>
</dbReference>
<dbReference type="GeneID" id="25285448"/>
<dbReference type="PANTHER" id="PTHR45458">
    <property type="entry name" value="SHORT-CHAIN DEHYDROGENASE/REDUCTASE SDR"/>
    <property type="match status" value="1"/>
</dbReference>
<sequence>MPSYFITGVSRGIGFEFLRQLSSSPEDTVIGLVRDKAATEAKIAKVFGGRSNIHIVESDLNSYDGLKRAAEETSKITGGRLDYLIANAAFISQWSAFDSLGELGKDPQGLEKDLLQNFKTNVVATIHLINLFMPLVLEGDGKKVITLSTGFADTEITTQYNMPAAGPYSISKAAVNMVVAKFSAQYAEDGVLFLALAPGLVETGQFESMTPEQGAKAMALFEKFKKYSPDFSGPITTEESVKLMRAVWEKTSVANGDGGAFLSQFGNKQWL</sequence>
<proteinExistence type="predicted"/>
<name>A0A072P0B2_9EURO</name>
<dbReference type="GO" id="GO:0016616">
    <property type="term" value="F:oxidoreductase activity, acting on the CH-OH group of donors, NAD or NADP as acceptor"/>
    <property type="evidence" value="ECO:0007669"/>
    <property type="project" value="TreeGrafter"/>
</dbReference>
<protein>
    <recommendedName>
        <fullName evidence="3">Alcohol dehydrogenase</fullName>
    </recommendedName>
</protein>
<dbReference type="InterPro" id="IPR036291">
    <property type="entry name" value="NAD(P)-bd_dom_sf"/>
</dbReference>
<dbReference type="VEuPathDB" id="FungiDB:A1O9_10544"/>
<reference evidence="1 2" key="1">
    <citation type="submission" date="2013-03" db="EMBL/GenBank/DDBJ databases">
        <title>The Genome Sequence of Exophiala aquamarina CBS 119918.</title>
        <authorList>
            <consortium name="The Broad Institute Genomics Platform"/>
            <person name="Cuomo C."/>
            <person name="de Hoog S."/>
            <person name="Gorbushina A."/>
            <person name="Walker B."/>
            <person name="Young S.K."/>
            <person name="Zeng Q."/>
            <person name="Gargeya S."/>
            <person name="Fitzgerald M."/>
            <person name="Haas B."/>
            <person name="Abouelleil A."/>
            <person name="Allen A.W."/>
            <person name="Alvarado L."/>
            <person name="Arachchi H.M."/>
            <person name="Berlin A.M."/>
            <person name="Chapman S.B."/>
            <person name="Gainer-Dewar J."/>
            <person name="Goldberg J."/>
            <person name="Griggs A."/>
            <person name="Gujja S."/>
            <person name="Hansen M."/>
            <person name="Howarth C."/>
            <person name="Imamovic A."/>
            <person name="Ireland A."/>
            <person name="Larimer J."/>
            <person name="McCowan C."/>
            <person name="Murphy C."/>
            <person name="Pearson M."/>
            <person name="Poon T.W."/>
            <person name="Priest M."/>
            <person name="Roberts A."/>
            <person name="Saif S."/>
            <person name="Shea T."/>
            <person name="Sisk P."/>
            <person name="Sykes S."/>
            <person name="Wortman J."/>
            <person name="Nusbaum C."/>
            <person name="Birren B."/>
        </authorList>
    </citation>
    <scope>NUCLEOTIDE SEQUENCE [LARGE SCALE GENOMIC DNA]</scope>
    <source>
        <strain evidence="1 2">CBS 119918</strain>
    </source>
</reference>
<dbReference type="Proteomes" id="UP000027920">
    <property type="component" value="Unassembled WGS sequence"/>
</dbReference>
<accession>A0A072P0B2</accession>
<dbReference type="InterPro" id="IPR052184">
    <property type="entry name" value="SDR_enzymes"/>
</dbReference>
<dbReference type="EMBL" id="AMGV01000013">
    <property type="protein sequence ID" value="KEF53569.1"/>
    <property type="molecule type" value="Genomic_DNA"/>
</dbReference>
<dbReference type="AlphaFoldDB" id="A0A072P0B2"/>
<evidence type="ECO:0008006" key="3">
    <source>
        <dbReference type="Google" id="ProtNLM"/>
    </source>
</evidence>
<dbReference type="InterPro" id="IPR002347">
    <property type="entry name" value="SDR_fam"/>
</dbReference>
<dbReference type="Gene3D" id="3.40.50.720">
    <property type="entry name" value="NAD(P)-binding Rossmann-like Domain"/>
    <property type="match status" value="1"/>
</dbReference>
<organism evidence="1 2">
    <name type="scientific">Exophiala aquamarina CBS 119918</name>
    <dbReference type="NCBI Taxonomy" id="1182545"/>
    <lineage>
        <taxon>Eukaryota</taxon>
        <taxon>Fungi</taxon>
        <taxon>Dikarya</taxon>
        <taxon>Ascomycota</taxon>
        <taxon>Pezizomycotina</taxon>
        <taxon>Eurotiomycetes</taxon>
        <taxon>Chaetothyriomycetidae</taxon>
        <taxon>Chaetothyriales</taxon>
        <taxon>Herpotrichiellaceae</taxon>
        <taxon>Exophiala</taxon>
    </lineage>
</organism>
<dbReference type="PANTHER" id="PTHR45458:SF3">
    <property type="entry name" value="CHAIN DEHYDROGENASE (ATSC), PUTATIVE-RELATED"/>
    <property type="match status" value="1"/>
</dbReference>
<evidence type="ECO:0000313" key="1">
    <source>
        <dbReference type="EMBL" id="KEF53569.1"/>
    </source>
</evidence>
<evidence type="ECO:0000313" key="2">
    <source>
        <dbReference type="Proteomes" id="UP000027920"/>
    </source>
</evidence>
<dbReference type="HOGENOM" id="CLU_010194_9_2_1"/>
<dbReference type="Pfam" id="PF00106">
    <property type="entry name" value="adh_short"/>
    <property type="match status" value="1"/>
</dbReference>
<keyword evidence="2" id="KW-1185">Reference proteome</keyword>
<dbReference type="PRINTS" id="PR00081">
    <property type="entry name" value="GDHRDH"/>
</dbReference>
<gene>
    <name evidence="1" type="ORF">A1O9_10544</name>
</gene>